<dbReference type="AlphaFoldDB" id="A0A6A6X4P9"/>
<dbReference type="SUPFAM" id="SSF55347">
    <property type="entry name" value="Glyceraldehyde-3-phosphate dehydrogenase-like, C-terminal domain"/>
    <property type="match status" value="1"/>
</dbReference>
<keyword evidence="2" id="KW-0560">Oxidoreductase</keyword>
<comment type="similarity">
    <text evidence="1">Belongs to the Gfo/Idh/MocA family.</text>
</comment>
<dbReference type="InterPro" id="IPR000683">
    <property type="entry name" value="Gfo/Idh/MocA-like_OxRdtase_N"/>
</dbReference>
<dbReference type="Pfam" id="PF22725">
    <property type="entry name" value="GFO_IDH_MocA_C3"/>
    <property type="match status" value="1"/>
</dbReference>
<dbReference type="PANTHER" id="PTHR22604">
    <property type="entry name" value="OXIDOREDUCTASES"/>
    <property type="match status" value="1"/>
</dbReference>
<evidence type="ECO:0000256" key="4">
    <source>
        <dbReference type="ARBA" id="ARBA00042988"/>
    </source>
</evidence>
<dbReference type="Pfam" id="PF01408">
    <property type="entry name" value="GFO_IDH_MocA"/>
    <property type="match status" value="1"/>
</dbReference>
<proteinExistence type="inferred from homology"/>
<dbReference type="Gene3D" id="3.40.50.720">
    <property type="entry name" value="NAD(P)-binding Rossmann-like Domain"/>
    <property type="match status" value="1"/>
</dbReference>
<evidence type="ECO:0000313" key="9">
    <source>
        <dbReference type="Proteomes" id="UP000799757"/>
    </source>
</evidence>
<sequence>MMFSTIHSLKRLYTTIFDPPVAVKSSDALRFGILGAASIAPQALIVPAKSHHEVFIAAIAARDIKKAEAFAKKHCIPTVHKTYDDLIADPQIDCIYIPLPNGLHYEWAVKALSAGKHVLLEKPSVSNATEAKSLFRKPLLSRPDAPVLLEAFHYTFHPAWQLFKTLFDPQDVETVDVINSLVAGFFPLDDIRWNYKLSGGSLMDFGSYSVSAVRSIFAAEPTGVRDVTYRPMPAGFDQECDQAIYATYDFPNGGTAKISVDLQARGGYWFPALTKNWPSFANSLPTLTVKLRSKKADSQEGYDMYLHKTIVVHCYVGPHFYHRIDVTTTATIKDTYLANKIVKVEDKKEHLKAYKWPAGEEGKKGEEWWSTYRYQLEEFVNRVKKRDGSGVWVEGEDSIKQMEMIDATYVEAGLPLRPTSDTLG</sequence>
<gene>
    <name evidence="8" type="ORF">K505DRAFT_281323</name>
</gene>
<feature type="domain" description="Gfo/Idh/MocA-like oxidoreductase N-terminal" evidence="6">
    <location>
        <begin position="29"/>
        <end position="135"/>
    </location>
</feature>
<evidence type="ECO:0000256" key="5">
    <source>
        <dbReference type="ARBA" id="ARBA00049233"/>
    </source>
</evidence>
<evidence type="ECO:0000313" key="8">
    <source>
        <dbReference type="EMBL" id="KAF2791134.1"/>
    </source>
</evidence>
<dbReference type="GO" id="GO:0047837">
    <property type="term" value="F:D-xylose 1-dehydrogenase (NADP+) activity"/>
    <property type="evidence" value="ECO:0007669"/>
    <property type="project" value="UniProtKB-EC"/>
</dbReference>
<evidence type="ECO:0000256" key="2">
    <source>
        <dbReference type="ARBA" id="ARBA00023002"/>
    </source>
</evidence>
<reference evidence="8" key="1">
    <citation type="journal article" date="2020" name="Stud. Mycol.">
        <title>101 Dothideomycetes genomes: a test case for predicting lifestyles and emergence of pathogens.</title>
        <authorList>
            <person name="Haridas S."/>
            <person name="Albert R."/>
            <person name="Binder M."/>
            <person name="Bloem J."/>
            <person name="Labutti K."/>
            <person name="Salamov A."/>
            <person name="Andreopoulos B."/>
            <person name="Baker S."/>
            <person name="Barry K."/>
            <person name="Bills G."/>
            <person name="Bluhm B."/>
            <person name="Cannon C."/>
            <person name="Castanera R."/>
            <person name="Culley D."/>
            <person name="Daum C."/>
            <person name="Ezra D."/>
            <person name="Gonzalez J."/>
            <person name="Henrissat B."/>
            <person name="Kuo A."/>
            <person name="Liang C."/>
            <person name="Lipzen A."/>
            <person name="Lutzoni F."/>
            <person name="Magnuson J."/>
            <person name="Mondo S."/>
            <person name="Nolan M."/>
            <person name="Ohm R."/>
            <person name="Pangilinan J."/>
            <person name="Park H.-J."/>
            <person name="Ramirez L."/>
            <person name="Alfaro M."/>
            <person name="Sun H."/>
            <person name="Tritt A."/>
            <person name="Yoshinaga Y."/>
            <person name="Zwiers L.-H."/>
            <person name="Turgeon B."/>
            <person name="Goodwin S."/>
            <person name="Spatafora J."/>
            <person name="Crous P."/>
            <person name="Grigoriev I."/>
        </authorList>
    </citation>
    <scope>NUCLEOTIDE SEQUENCE</scope>
    <source>
        <strain evidence="8">CBS 109.77</strain>
    </source>
</reference>
<dbReference type="EMBL" id="MU002036">
    <property type="protein sequence ID" value="KAF2791134.1"/>
    <property type="molecule type" value="Genomic_DNA"/>
</dbReference>
<accession>A0A6A6X4P9</accession>
<dbReference type="OrthoDB" id="6417021at2759"/>
<dbReference type="InterPro" id="IPR036291">
    <property type="entry name" value="NAD(P)-bd_dom_sf"/>
</dbReference>
<dbReference type="Gene3D" id="3.30.360.10">
    <property type="entry name" value="Dihydrodipicolinate Reductase, domain 2"/>
    <property type="match status" value="2"/>
</dbReference>
<evidence type="ECO:0000256" key="1">
    <source>
        <dbReference type="ARBA" id="ARBA00010928"/>
    </source>
</evidence>
<keyword evidence="9" id="KW-1185">Reference proteome</keyword>
<protein>
    <recommendedName>
        <fullName evidence="3">D-xylose 1-dehydrogenase (NADP(+), D-xylono-1,5-lactone-forming)</fullName>
        <ecNumber evidence="3">1.1.1.179</ecNumber>
    </recommendedName>
    <alternativeName>
        <fullName evidence="4">D-xylose-NADP dehydrogenase</fullName>
    </alternativeName>
</protein>
<dbReference type="InterPro" id="IPR055170">
    <property type="entry name" value="GFO_IDH_MocA-like_dom"/>
</dbReference>
<evidence type="ECO:0000259" key="6">
    <source>
        <dbReference type="Pfam" id="PF01408"/>
    </source>
</evidence>
<evidence type="ECO:0000259" key="7">
    <source>
        <dbReference type="Pfam" id="PF22725"/>
    </source>
</evidence>
<organism evidence="8 9">
    <name type="scientific">Melanomma pulvis-pyrius CBS 109.77</name>
    <dbReference type="NCBI Taxonomy" id="1314802"/>
    <lineage>
        <taxon>Eukaryota</taxon>
        <taxon>Fungi</taxon>
        <taxon>Dikarya</taxon>
        <taxon>Ascomycota</taxon>
        <taxon>Pezizomycotina</taxon>
        <taxon>Dothideomycetes</taxon>
        <taxon>Pleosporomycetidae</taxon>
        <taxon>Pleosporales</taxon>
        <taxon>Melanommataceae</taxon>
        <taxon>Melanomma</taxon>
    </lineage>
</organism>
<name>A0A6A6X4P9_9PLEO</name>
<dbReference type="EC" id="1.1.1.179" evidence="3"/>
<dbReference type="Proteomes" id="UP000799757">
    <property type="component" value="Unassembled WGS sequence"/>
</dbReference>
<dbReference type="SUPFAM" id="SSF51735">
    <property type="entry name" value="NAD(P)-binding Rossmann-fold domains"/>
    <property type="match status" value="1"/>
</dbReference>
<dbReference type="PANTHER" id="PTHR22604:SF105">
    <property type="entry name" value="TRANS-1,2-DIHYDROBENZENE-1,2-DIOL DEHYDROGENASE"/>
    <property type="match status" value="1"/>
</dbReference>
<dbReference type="GO" id="GO:0000166">
    <property type="term" value="F:nucleotide binding"/>
    <property type="evidence" value="ECO:0007669"/>
    <property type="project" value="InterPro"/>
</dbReference>
<comment type="catalytic activity">
    <reaction evidence="5">
        <text>D-xylose + NADP(+) = D-xylono-1,5-lactone + NADPH + H(+)</text>
        <dbReference type="Rhea" id="RHEA:22000"/>
        <dbReference type="ChEBI" id="CHEBI:15378"/>
        <dbReference type="ChEBI" id="CHEBI:15867"/>
        <dbReference type="ChEBI" id="CHEBI:53455"/>
        <dbReference type="ChEBI" id="CHEBI:57783"/>
        <dbReference type="ChEBI" id="CHEBI:58349"/>
        <dbReference type="EC" id="1.1.1.179"/>
    </reaction>
</comment>
<dbReference type="InterPro" id="IPR050984">
    <property type="entry name" value="Gfo/Idh/MocA_domain"/>
</dbReference>
<feature type="domain" description="GFO/IDH/MocA-like oxidoreductase" evidence="7">
    <location>
        <begin position="177"/>
        <end position="268"/>
    </location>
</feature>
<evidence type="ECO:0000256" key="3">
    <source>
        <dbReference type="ARBA" id="ARBA00038984"/>
    </source>
</evidence>